<reference evidence="1" key="1">
    <citation type="submission" date="2014-09" db="EMBL/GenBank/DDBJ databases">
        <authorList>
            <person name="Magalhaes I.L.F."/>
            <person name="Oliveira U."/>
            <person name="Santos F.R."/>
            <person name="Vidigal T.H.D.A."/>
            <person name="Brescovit A.D."/>
            <person name="Santos A.J."/>
        </authorList>
    </citation>
    <scope>NUCLEOTIDE SEQUENCE</scope>
    <source>
        <tissue evidence="1">Shoot tissue taken approximately 20 cm above the soil surface</tissue>
    </source>
</reference>
<protein>
    <submittedName>
        <fullName evidence="1">Uncharacterized protein</fullName>
    </submittedName>
</protein>
<dbReference type="AlphaFoldDB" id="A0A0A9AXD6"/>
<accession>A0A0A9AXD6</accession>
<sequence>MRSSFLLLNFSALSSAEFKFRKALNSKECQVGKHSSPQARSTNINLLRNLFEQL</sequence>
<dbReference type="EMBL" id="GBRH01242114">
    <property type="protein sequence ID" value="JAD55781.1"/>
    <property type="molecule type" value="Transcribed_RNA"/>
</dbReference>
<proteinExistence type="predicted"/>
<name>A0A0A9AXD6_ARUDO</name>
<reference evidence="1" key="2">
    <citation type="journal article" date="2015" name="Data Brief">
        <title>Shoot transcriptome of the giant reed, Arundo donax.</title>
        <authorList>
            <person name="Barrero R.A."/>
            <person name="Guerrero F.D."/>
            <person name="Moolhuijzen P."/>
            <person name="Goolsby J.A."/>
            <person name="Tidwell J."/>
            <person name="Bellgard S.E."/>
            <person name="Bellgard M.I."/>
        </authorList>
    </citation>
    <scope>NUCLEOTIDE SEQUENCE</scope>
    <source>
        <tissue evidence="1">Shoot tissue taken approximately 20 cm above the soil surface</tissue>
    </source>
</reference>
<organism evidence="1">
    <name type="scientific">Arundo donax</name>
    <name type="common">Giant reed</name>
    <name type="synonym">Donax arundinaceus</name>
    <dbReference type="NCBI Taxonomy" id="35708"/>
    <lineage>
        <taxon>Eukaryota</taxon>
        <taxon>Viridiplantae</taxon>
        <taxon>Streptophyta</taxon>
        <taxon>Embryophyta</taxon>
        <taxon>Tracheophyta</taxon>
        <taxon>Spermatophyta</taxon>
        <taxon>Magnoliopsida</taxon>
        <taxon>Liliopsida</taxon>
        <taxon>Poales</taxon>
        <taxon>Poaceae</taxon>
        <taxon>PACMAD clade</taxon>
        <taxon>Arundinoideae</taxon>
        <taxon>Arundineae</taxon>
        <taxon>Arundo</taxon>
    </lineage>
</organism>
<evidence type="ECO:0000313" key="1">
    <source>
        <dbReference type="EMBL" id="JAD55781.1"/>
    </source>
</evidence>